<dbReference type="PANTHER" id="PTHR38926">
    <property type="entry name" value="F-BOX DOMAIN CONTAINING PROTEIN, EXPRESSED"/>
    <property type="match status" value="1"/>
</dbReference>
<dbReference type="Proteomes" id="UP000631114">
    <property type="component" value="Unassembled WGS sequence"/>
</dbReference>
<dbReference type="PANTHER" id="PTHR38926:SF2">
    <property type="entry name" value="F-BOX_LRR-REPEAT PROTEIN 21-RELATED"/>
    <property type="match status" value="1"/>
</dbReference>
<dbReference type="OrthoDB" id="691415at2759"/>
<dbReference type="InterPro" id="IPR036047">
    <property type="entry name" value="F-box-like_dom_sf"/>
</dbReference>
<feature type="domain" description="F-box" evidence="1">
    <location>
        <begin position="12"/>
        <end position="51"/>
    </location>
</feature>
<sequence length="115" mass="13135">MESVKSDEMRNWLDFPRDMMISIFLKLGVEELLFPAQFVCASWRKLAKESCLSLGCLRLQPCEYVTDAALVKLVENTPFLEELELSLRGFTAEIGVVSRSCPLLKSFQLGRDERT</sequence>
<dbReference type="AlphaFoldDB" id="A0A835IMK2"/>
<proteinExistence type="predicted"/>
<comment type="caution">
    <text evidence="2">The sequence shown here is derived from an EMBL/GenBank/DDBJ whole genome shotgun (WGS) entry which is preliminary data.</text>
</comment>
<name>A0A835IMK2_9MAGN</name>
<organism evidence="2 3">
    <name type="scientific">Coptis chinensis</name>
    <dbReference type="NCBI Taxonomy" id="261450"/>
    <lineage>
        <taxon>Eukaryota</taxon>
        <taxon>Viridiplantae</taxon>
        <taxon>Streptophyta</taxon>
        <taxon>Embryophyta</taxon>
        <taxon>Tracheophyta</taxon>
        <taxon>Spermatophyta</taxon>
        <taxon>Magnoliopsida</taxon>
        <taxon>Ranunculales</taxon>
        <taxon>Ranunculaceae</taxon>
        <taxon>Coptidoideae</taxon>
        <taxon>Coptis</taxon>
    </lineage>
</organism>
<reference evidence="2 3" key="1">
    <citation type="submission" date="2020-10" db="EMBL/GenBank/DDBJ databases">
        <title>The Coptis chinensis genome and diversification of protoberbering-type alkaloids.</title>
        <authorList>
            <person name="Wang B."/>
            <person name="Shu S."/>
            <person name="Song C."/>
            <person name="Liu Y."/>
        </authorList>
    </citation>
    <scope>NUCLEOTIDE SEQUENCE [LARGE SCALE GENOMIC DNA]</scope>
    <source>
        <strain evidence="2">HL-2020</strain>
        <tissue evidence="2">Leaf</tissue>
    </source>
</reference>
<accession>A0A835IMK2</accession>
<gene>
    <name evidence="2" type="ORF">IFM89_006459</name>
</gene>
<dbReference type="SUPFAM" id="SSF52047">
    <property type="entry name" value="RNI-like"/>
    <property type="match status" value="1"/>
</dbReference>
<protein>
    <recommendedName>
        <fullName evidence="1">F-box domain-containing protein</fullName>
    </recommendedName>
</protein>
<dbReference type="Gene3D" id="1.20.1280.50">
    <property type="match status" value="1"/>
</dbReference>
<dbReference type="SUPFAM" id="SSF81383">
    <property type="entry name" value="F-box domain"/>
    <property type="match status" value="1"/>
</dbReference>
<keyword evidence="3" id="KW-1185">Reference proteome</keyword>
<evidence type="ECO:0000313" key="2">
    <source>
        <dbReference type="EMBL" id="KAF9619272.1"/>
    </source>
</evidence>
<dbReference type="Pfam" id="PF00646">
    <property type="entry name" value="F-box"/>
    <property type="match status" value="1"/>
</dbReference>
<dbReference type="InterPro" id="IPR001810">
    <property type="entry name" value="F-box_dom"/>
</dbReference>
<dbReference type="EMBL" id="JADFTS010000002">
    <property type="protein sequence ID" value="KAF9619272.1"/>
    <property type="molecule type" value="Genomic_DNA"/>
</dbReference>
<evidence type="ECO:0000313" key="3">
    <source>
        <dbReference type="Proteomes" id="UP000631114"/>
    </source>
</evidence>
<evidence type="ECO:0000259" key="1">
    <source>
        <dbReference type="Pfam" id="PF00646"/>
    </source>
</evidence>